<dbReference type="NCBIfam" id="TIGR04215">
    <property type="entry name" value="choice_anch_A"/>
    <property type="match status" value="1"/>
</dbReference>
<feature type="domain" description="Ice-binding protein C-terminal" evidence="3">
    <location>
        <begin position="277"/>
        <end position="303"/>
    </location>
</feature>
<dbReference type="NCBIfam" id="TIGR02595">
    <property type="entry name" value="PEP_CTERM"/>
    <property type="match status" value="1"/>
</dbReference>
<evidence type="ECO:0000259" key="4">
    <source>
        <dbReference type="Pfam" id="PF20597"/>
    </source>
</evidence>
<dbReference type="Proteomes" id="UP000197596">
    <property type="component" value="Unassembled WGS sequence"/>
</dbReference>
<evidence type="ECO:0000313" key="6">
    <source>
        <dbReference type="EMBL" id="OWY29841.1"/>
    </source>
</evidence>
<feature type="domain" description="Choice-of-anchor A" evidence="4">
    <location>
        <begin position="28"/>
        <end position="261"/>
    </location>
</feature>
<keyword evidence="1" id="KW-1133">Transmembrane helix</keyword>
<feature type="signal peptide" evidence="2">
    <location>
        <begin position="1"/>
        <end position="21"/>
    </location>
</feature>
<organism evidence="6 7">
    <name type="scientific">Herbaspirillum robiniae</name>
    <dbReference type="NCBI Taxonomy" id="2014887"/>
    <lineage>
        <taxon>Bacteria</taxon>
        <taxon>Pseudomonadati</taxon>
        <taxon>Pseudomonadota</taxon>
        <taxon>Betaproteobacteria</taxon>
        <taxon>Burkholderiales</taxon>
        <taxon>Oxalobacteraceae</taxon>
        <taxon>Herbaspirillum</taxon>
    </lineage>
</organism>
<dbReference type="InterPro" id="IPR026588">
    <property type="entry name" value="Choice_anch_A"/>
</dbReference>
<keyword evidence="1" id="KW-0472">Membrane</keyword>
<evidence type="ECO:0000313" key="7">
    <source>
        <dbReference type="Proteomes" id="UP000197596"/>
    </source>
</evidence>
<sequence length="315" mass="33232">MRILKTLAFLAATLASGMSGATALSAGQILSQFNVVVSTTLTSGHDIEGRVVADEITGGATFYNNPRGAASSYAAINANKIDQFNANINNGGSVNYQVSDAAHFNFNGGGHAAYQSTPFALSDFTTPLNALSVQLAQLASNSAIDASDPNRFTFKLTPDATGTAVFNLTTAQLSQSRNLLFSGSAQTIIINVTGSSYVDTTNFNADTFLNTHIIWNFEDATSLSFQNWHGTVLAGNASVTNSSAMEGFLYAKSFTGNGELHDFGFAGTLPTPTVQAQVPEPGTWMLMLGGLLGLAAVLAYRRRRHPMPQARPQTA</sequence>
<dbReference type="AlphaFoldDB" id="A0A2D0B6S9"/>
<accession>A0A2D0B6S9</accession>
<evidence type="ECO:0000256" key="2">
    <source>
        <dbReference type="SAM" id="SignalP"/>
    </source>
</evidence>
<evidence type="ECO:0000256" key="1">
    <source>
        <dbReference type="SAM" id="Phobius"/>
    </source>
</evidence>
<protein>
    <submittedName>
        <fullName evidence="5">Choice-of-anchor A family protein</fullName>
    </submittedName>
</protein>
<dbReference type="Pfam" id="PF20597">
    <property type="entry name" value="pAdhesive_15"/>
    <property type="match status" value="1"/>
</dbReference>
<dbReference type="OrthoDB" id="8775303at2"/>
<evidence type="ECO:0000313" key="8">
    <source>
        <dbReference type="Proteomes" id="UP000536746"/>
    </source>
</evidence>
<proteinExistence type="predicted"/>
<dbReference type="Pfam" id="PF07589">
    <property type="entry name" value="PEP-CTERM"/>
    <property type="match status" value="1"/>
</dbReference>
<keyword evidence="2" id="KW-0732">Signal</keyword>
<keyword evidence="8" id="KW-1185">Reference proteome</keyword>
<keyword evidence="1" id="KW-0812">Transmembrane</keyword>
<reference evidence="5 8" key="2">
    <citation type="journal article" date="2020" name="Front. Plant Sci.">
        <title>Isolation of Rhizosphere Bacteria That Improve Quality and Water Stress Tolerance in Greenhouse Ornamentals.</title>
        <authorList>
            <person name="Nordstedt N.P."/>
            <person name="Jones M.L."/>
        </authorList>
    </citation>
    <scope>NUCLEOTIDE SEQUENCE [LARGE SCALE GENOMIC DNA]</scope>
    <source>
        <strain evidence="5 8">C6C2</strain>
    </source>
</reference>
<reference evidence="6 7" key="1">
    <citation type="submission" date="2017-06" db="EMBL/GenBank/DDBJ databases">
        <title>Herbaspirillum phytohormonus sp. nov., isolated from the root nodule of Robinia pseudoacacia in lead-zinc mine.</title>
        <authorList>
            <person name="Fan M."/>
            <person name="Lin Y."/>
        </authorList>
    </citation>
    <scope>NUCLEOTIDE SEQUENCE [LARGE SCALE GENOMIC DNA]</scope>
    <source>
        <strain evidence="6 7">HZ10</strain>
    </source>
</reference>
<evidence type="ECO:0000313" key="5">
    <source>
        <dbReference type="EMBL" id="NUU01777.1"/>
    </source>
</evidence>
<dbReference type="RefSeq" id="WP_079214651.1">
    <property type="nucleotide sequence ID" value="NZ_CP018845.1"/>
</dbReference>
<dbReference type="InterPro" id="IPR013424">
    <property type="entry name" value="Ice-binding_C"/>
</dbReference>
<dbReference type="Proteomes" id="UP000536746">
    <property type="component" value="Unassembled WGS sequence"/>
</dbReference>
<dbReference type="EMBL" id="JABFMT010000007">
    <property type="protein sequence ID" value="NUU01777.1"/>
    <property type="molecule type" value="Genomic_DNA"/>
</dbReference>
<feature type="chain" id="PRO_5013152560" evidence="2">
    <location>
        <begin position="22"/>
        <end position="315"/>
    </location>
</feature>
<evidence type="ECO:0000259" key="3">
    <source>
        <dbReference type="Pfam" id="PF07589"/>
    </source>
</evidence>
<gene>
    <name evidence="6" type="ORF">CEJ42_08285</name>
    <name evidence="5" type="ORF">HNO84_09210</name>
</gene>
<comment type="caution">
    <text evidence="6">The sequence shown here is derived from an EMBL/GenBank/DDBJ whole genome shotgun (WGS) entry which is preliminary data.</text>
</comment>
<dbReference type="EMBL" id="NJGU01000004">
    <property type="protein sequence ID" value="OWY29841.1"/>
    <property type="molecule type" value="Genomic_DNA"/>
</dbReference>
<name>A0A2D0B6S9_9BURK</name>
<feature type="transmembrane region" description="Helical" evidence="1">
    <location>
        <begin position="282"/>
        <end position="300"/>
    </location>
</feature>